<dbReference type="GO" id="GO:0009090">
    <property type="term" value="P:homoserine biosynthetic process"/>
    <property type="evidence" value="ECO:0007669"/>
    <property type="project" value="TreeGrafter"/>
</dbReference>
<name>U2S4D5_9BACL</name>
<evidence type="ECO:0000259" key="10">
    <source>
        <dbReference type="PROSITE" id="PS51671"/>
    </source>
</evidence>
<sequence>MANEIGLIGKVLKVFEEYHVNIEHIPSGIDSFSIVVETNAIKPFIHELVAKIKNIIQADEINVTNEISLIATVGEKMKNSLGLSARLFGSLGNAGVNIALISQTNDEINIIIGVHNNDYEKTITALYNEFK</sequence>
<evidence type="ECO:0000256" key="3">
    <source>
        <dbReference type="ARBA" id="ARBA00010122"/>
    </source>
</evidence>
<dbReference type="RefSeq" id="WP_021753015.1">
    <property type="nucleotide sequence ID" value="NZ_KI271838.1"/>
</dbReference>
<evidence type="ECO:0000313" key="12">
    <source>
        <dbReference type="Proteomes" id="UP000016637"/>
    </source>
</evidence>
<evidence type="ECO:0000256" key="4">
    <source>
        <dbReference type="ARBA" id="ARBA00013059"/>
    </source>
</evidence>
<keyword evidence="6" id="KW-0418">Kinase</keyword>
<comment type="similarity">
    <text evidence="3">Belongs to the aspartokinase family.</text>
</comment>
<dbReference type="Proteomes" id="UP000016637">
    <property type="component" value="Unassembled WGS sequence"/>
</dbReference>
<dbReference type="InterPro" id="IPR045865">
    <property type="entry name" value="ACT-like_dom_sf"/>
</dbReference>
<dbReference type="GO" id="GO:0005829">
    <property type="term" value="C:cytosol"/>
    <property type="evidence" value="ECO:0007669"/>
    <property type="project" value="TreeGrafter"/>
</dbReference>
<dbReference type="AlphaFoldDB" id="U2S4D5"/>
<dbReference type="eggNOG" id="COG0527">
    <property type="taxonomic scope" value="Bacteria"/>
</dbReference>
<accession>U2S4D5</accession>
<evidence type="ECO:0000256" key="1">
    <source>
        <dbReference type="ARBA" id="ARBA00004986"/>
    </source>
</evidence>
<dbReference type="GO" id="GO:0009089">
    <property type="term" value="P:lysine biosynthetic process via diaminopimelate"/>
    <property type="evidence" value="ECO:0007669"/>
    <property type="project" value="TreeGrafter"/>
</dbReference>
<comment type="pathway">
    <text evidence="2">Amino-acid biosynthesis; L-threonine biosynthesis; L-threonine from L-aspartate: step 1/5.</text>
</comment>
<dbReference type="PROSITE" id="PS51671">
    <property type="entry name" value="ACT"/>
    <property type="match status" value="2"/>
</dbReference>
<evidence type="ECO:0000256" key="6">
    <source>
        <dbReference type="ARBA" id="ARBA00022777"/>
    </source>
</evidence>
<organism evidence="11 12">
    <name type="scientific">Gemella bergeri ATCC 700627</name>
    <dbReference type="NCBI Taxonomy" id="1321820"/>
    <lineage>
        <taxon>Bacteria</taxon>
        <taxon>Bacillati</taxon>
        <taxon>Bacillota</taxon>
        <taxon>Bacilli</taxon>
        <taxon>Bacillales</taxon>
        <taxon>Gemellaceae</taxon>
        <taxon>Gemella</taxon>
    </lineage>
</organism>
<dbReference type="EMBL" id="AWVP01000005">
    <property type="protein sequence ID" value="ERK60553.1"/>
    <property type="molecule type" value="Genomic_DNA"/>
</dbReference>
<dbReference type="Pfam" id="PF22468">
    <property type="entry name" value="ACT_9"/>
    <property type="match status" value="1"/>
</dbReference>
<feature type="domain" description="ACT" evidence="10">
    <location>
        <begin position="72"/>
        <end position="131"/>
    </location>
</feature>
<evidence type="ECO:0000256" key="5">
    <source>
        <dbReference type="ARBA" id="ARBA00022741"/>
    </source>
</evidence>
<evidence type="ECO:0000256" key="9">
    <source>
        <dbReference type="ARBA" id="ARBA00047872"/>
    </source>
</evidence>
<dbReference type="SUPFAM" id="SSF55021">
    <property type="entry name" value="ACT-like"/>
    <property type="match status" value="2"/>
</dbReference>
<feature type="domain" description="ACT" evidence="10">
    <location>
        <begin position="1"/>
        <end position="68"/>
    </location>
</feature>
<keyword evidence="8" id="KW-0457">Lysine biosynthesis</keyword>
<comment type="catalytic activity">
    <reaction evidence="9">
        <text>L-aspartate + ATP = 4-phospho-L-aspartate + ADP</text>
        <dbReference type="Rhea" id="RHEA:23776"/>
        <dbReference type="ChEBI" id="CHEBI:29991"/>
        <dbReference type="ChEBI" id="CHEBI:30616"/>
        <dbReference type="ChEBI" id="CHEBI:57535"/>
        <dbReference type="ChEBI" id="CHEBI:456216"/>
        <dbReference type="EC" id="2.7.2.4"/>
    </reaction>
</comment>
<keyword evidence="12" id="KW-1185">Reference proteome</keyword>
<keyword evidence="8" id="KW-0028">Amino-acid biosynthesis</keyword>
<dbReference type="GO" id="GO:0004072">
    <property type="term" value="F:aspartate kinase activity"/>
    <property type="evidence" value="ECO:0007669"/>
    <property type="project" value="UniProtKB-EC"/>
</dbReference>
<dbReference type="Gene3D" id="3.30.2130.10">
    <property type="entry name" value="VC0802-like"/>
    <property type="match status" value="1"/>
</dbReference>
<keyword evidence="6" id="KW-0808">Transferase</keyword>
<dbReference type="HOGENOM" id="CLU_132018_0_0_9"/>
<proteinExistence type="inferred from homology"/>
<dbReference type="PANTHER" id="PTHR21499:SF67">
    <property type="entry name" value="ASPARTOKINASE 3"/>
    <property type="match status" value="1"/>
</dbReference>
<dbReference type="InterPro" id="IPR054352">
    <property type="entry name" value="ACT_Aspartokinase"/>
</dbReference>
<keyword evidence="5" id="KW-0547">Nucleotide-binding</keyword>
<evidence type="ECO:0000256" key="2">
    <source>
        <dbReference type="ARBA" id="ARBA00005139"/>
    </source>
</evidence>
<dbReference type="InterPro" id="IPR002912">
    <property type="entry name" value="ACT_dom"/>
</dbReference>
<reference evidence="11 12" key="1">
    <citation type="submission" date="2013-08" db="EMBL/GenBank/DDBJ databases">
        <authorList>
            <person name="Weinstock G."/>
            <person name="Sodergren E."/>
            <person name="Wylie T."/>
            <person name="Fulton L."/>
            <person name="Fulton R."/>
            <person name="Fronick C."/>
            <person name="O'Laughlin M."/>
            <person name="Godfrey J."/>
            <person name="Miner T."/>
            <person name="Herter B."/>
            <person name="Appelbaum E."/>
            <person name="Cordes M."/>
            <person name="Lek S."/>
            <person name="Wollam A."/>
            <person name="Pepin K.H."/>
            <person name="Palsikar V.B."/>
            <person name="Mitreva M."/>
            <person name="Wilson R.K."/>
        </authorList>
    </citation>
    <scope>NUCLEOTIDE SEQUENCE [LARGE SCALE GENOMIC DNA]</scope>
    <source>
        <strain evidence="11 12">ATCC 700627</strain>
    </source>
</reference>
<comment type="pathway">
    <text evidence="1">Amino-acid biosynthesis; L-methionine biosynthesis via de novo pathway; L-homoserine from L-aspartate: step 1/3.</text>
</comment>
<evidence type="ECO:0000256" key="8">
    <source>
        <dbReference type="ARBA" id="ARBA00023154"/>
    </source>
</evidence>
<comment type="caution">
    <text evidence="11">The sequence shown here is derived from an EMBL/GenBank/DDBJ whole genome shotgun (WGS) entry which is preliminary data.</text>
</comment>
<evidence type="ECO:0000313" key="11">
    <source>
        <dbReference type="EMBL" id="ERK60553.1"/>
    </source>
</evidence>
<dbReference type="PANTHER" id="PTHR21499">
    <property type="entry name" value="ASPARTATE KINASE"/>
    <property type="match status" value="1"/>
</dbReference>
<evidence type="ECO:0000256" key="7">
    <source>
        <dbReference type="ARBA" id="ARBA00022840"/>
    </source>
</evidence>
<dbReference type="EC" id="2.7.2.4" evidence="4"/>
<gene>
    <name evidence="11" type="ORF">HMPREF1983_00075</name>
</gene>
<protein>
    <recommendedName>
        <fullName evidence="4">aspartate kinase</fullName>
        <ecNumber evidence="4">2.7.2.4</ecNumber>
    </recommendedName>
</protein>
<keyword evidence="7" id="KW-0067">ATP-binding</keyword>
<dbReference type="PATRIC" id="fig|1321820.3.peg.74"/>
<dbReference type="GO" id="GO:0005524">
    <property type="term" value="F:ATP binding"/>
    <property type="evidence" value="ECO:0007669"/>
    <property type="project" value="UniProtKB-KW"/>
</dbReference>